<dbReference type="Pfam" id="PF03537">
    <property type="entry name" value="Glyco_hydro_114"/>
    <property type="match status" value="1"/>
</dbReference>
<dbReference type="InterPro" id="IPR013785">
    <property type="entry name" value="Aldolase_TIM"/>
</dbReference>
<protein>
    <recommendedName>
        <fullName evidence="3">Glycoside-hydrolase family GH114 TIM-barrel domain-containing protein</fullName>
    </recommendedName>
</protein>
<feature type="domain" description="Glycoside-hydrolase family GH114 TIM-barrel" evidence="3">
    <location>
        <begin position="72"/>
        <end position="328"/>
    </location>
</feature>
<dbReference type="Gene3D" id="3.20.20.70">
    <property type="entry name" value="Aldolase class I"/>
    <property type="match status" value="1"/>
</dbReference>
<evidence type="ECO:0000313" key="4">
    <source>
        <dbReference type="EMBL" id="GIF58948.1"/>
    </source>
</evidence>
<dbReference type="RefSeq" id="WP_203705744.1">
    <property type="nucleotide sequence ID" value="NZ_BONC01000039.1"/>
</dbReference>
<dbReference type="InterPro" id="IPR017853">
    <property type="entry name" value="GH"/>
</dbReference>
<gene>
    <name evidence="4" type="ORF">Air01nite_50430</name>
</gene>
<sequence length="330" mass="36143">MLASLWVCLLAAAVPACSGSDGAEPPATPPPTSGAVPASPTPAGGVAGLGSQSSPRSSGSPRRAADWTSVKTWLYQLQGYDGGRLDAIARAPGDLAVVDLARDAKSDLFRADEVKTVRNSGKRVLAYFEIGSIEDFRPEHRPTVDAGLVLNRWDDWPEEHFVRFWEERWWEIAVRPRVDQALRAGFDGVYLDTPLAYEEIDLKLVPGETRESLARRMSDLIVRISGYAKERAPGFGVFPQNSPELRKQPGYTAAVDGIGMEELFFLATDEPCTQSWCTENLAETRALRAAGKLVLAVDYAVDRDNVRTARDRYAAEGFAGCVTVRELDRI</sequence>
<evidence type="ECO:0000256" key="1">
    <source>
        <dbReference type="SAM" id="MobiDB-lite"/>
    </source>
</evidence>
<dbReference type="InterPro" id="IPR004352">
    <property type="entry name" value="GH114_TIM-barrel"/>
</dbReference>
<accession>A0ABQ4C837</accession>
<dbReference type="EMBL" id="BONC01000039">
    <property type="protein sequence ID" value="GIF58948.1"/>
    <property type="molecule type" value="Genomic_DNA"/>
</dbReference>
<name>A0ABQ4C837_9ACTN</name>
<evidence type="ECO:0000256" key="2">
    <source>
        <dbReference type="SAM" id="SignalP"/>
    </source>
</evidence>
<comment type="caution">
    <text evidence="4">The sequence shown here is derived from an EMBL/GenBank/DDBJ whole genome shotgun (WGS) entry which is preliminary data.</text>
</comment>
<keyword evidence="5" id="KW-1185">Reference proteome</keyword>
<dbReference type="PANTHER" id="PTHR35882:SF2">
    <property type="entry name" value="PELA"/>
    <property type="match status" value="1"/>
</dbReference>
<dbReference type="PANTHER" id="PTHR35882">
    <property type="entry name" value="PELA"/>
    <property type="match status" value="1"/>
</dbReference>
<feature type="compositionally biased region" description="Low complexity" evidence="1">
    <location>
        <begin position="49"/>
        <end position="62"/>
    </location>
</feature>
<dbReference type="Proteomes" id="UP000624325">
    <property type="component" value="Unassembled WGS sequence"/>
</dbReference>
<reference evidence="4 5" key="1">
    <citation type="submission" date="2021-01" db="EMBL/GenBank/DDBJ databases">
        <title>Whole genome shotgun sequence of Asanoa iriomotensis NBRC 100142.</title>
        <authorList>
            <person name="Komaki H."/>
            <person name="Tamura T."/>
        </authorList>
    </citation>
    <scope>NUCLEOTIDE SEQUENCE [LARGE SCALE GENOMIC DNA]</scope>
    <source>
        <strain evidence="4 5">NBRC 100142</strain>
    </source>
</reference>
<feature type="signal peptide" evidence="2">
    <location>
        <begin position="1"/>
        <end position="23"/>
    </location>
</feature>
<dbReference type="PRINTS" id="PR01545">
    <property type="entry name" value="THEMAYE10DUF"/>
</dbReference>
<dbReference type="SUPFAM" id="SSF51445">
    <property type="entry name" value="(Trans)glycosidases"/>
    <property type="match status" value="1"/>
</dbReference>
<organism evidence="4 5">
    <name type="scientific">Asanoa iriomotensis</name>
    <dbReference type="NCBI Taxonomy" id="234613"/>
    <lineage>
        <taxon>Bacteria</taxon>
        <taxon>Bacillati</taxon>
        <taxon>Actinomycetota</taxon>
        <taxon>Actinomycetes</taxon>
        <taxon>Micromonosporales</taxon>
        <taxon>Micromonosporaceae</taxon>
        <taxon>Asanoa</taxon>
    </lineage>
</organism>
<feature type="chain" id="PRO_5047321628" description="Glycoside-hydrolase family GH114 TIM-barrel domain-containing protein" evidence="2">
    <location>
        <begin position="24"/>
        <end position="330"/>
    </location>
</feature>
<proteinExistence type="predicted"/>
<keyword evidence="2" id="KW-0732">Signal</keyword>
<dbReference type="InterPro" id="IPR016062">
    <property type="entry name" value="TM1410-rel"/>
</dbReference>
<evidence type="ECO:0000259" key="3">
    <source>
        <dbReference type="Pfam" id="PF03537"/>
    </source>
</evidence>
<evidence type="ECO:0000313" key="5">
    <source>
        <dbReference type="Proteomes" id="UP000624325"/>
    </source>
</evidence>
<feature type="region of interest" description="Disordered" evidence="1">
    <location>
        <begin position="19"/>
        <end position="64"/>
    </location>
</feature>